<gene>
    <name evidence="2" type="ORF">GH714_013311</name>
</gene>
<reference evidence="2 3" key="1">
    <citation type="journal article" date="2020" name="Mol. Plant">
        <title>The Chromosome-Based Rubber Tree Genome Provides New Insights into Spurge Genome Evolution and Rubber Biosynthesis.</title>
        <authorList>
            <person name="Liu J."/>
            <person name="Shi C."/>
            <person name="Shi C.C."/>
            <person name="Li W."/>
            <person name="Zhang Q.J."/>
            <person name="Zhang Y."/>
            <person name="Li K."/>
            <person name="Lu H.F."/>
            <person name="Shi C."/>
            <person name="Zhu S.T."/>
            <person name="Xiao Z.Y."/>
            <person name="Nan H."/>
            <person name="Yue Y."/>
            <person name="Zhu X.G."/>
            <person name="Wu Y."/>
            <person name="Hong X.N."/>
            <person name="Fan G.Y."/>
            <person name="Tong Y."/>
            <person name="Zhang D."/>
            <person name="Mao C.L."/>
            <person name="Liu Y.L."/>
            <person name="Hao S.J."/>
            <person name="Liu W.Q."/>
            <person name="Lv M.Q."/>
            <person name="Zhang H.B."/>
            <person name="Liu Y."/>
            <person name="Hu-Tang G.R."/>
            <person name="Wang J.P."/>
            <person name="Wang J.H."/>
            <person name="Sun Y.H."/>
            <person name="Ni S.B."/>
            <person name="Chen W.B."/>
            <person name="Zhang X.C."/>
            <person name="Jiao Y.N."/>
            <person name="Eichler E.E."/>
            <person name="Li G.H."/>
            <person name="Liu X."/>
            <person name="Gao L.Z."/>
        </authorList>
    </citation>
    <scope>NUCLEOTIDE SEQUENCE [LARGE SCALE GENOMIC DNA]</scope>
    <source>
        <strain evidence="3">cv. GT1</strain>
        <tissue evidence="2">Leaf</tissue>
    </source>
</reference>
<keyword evidence="3" id="KW-1185">Reference proteome</keyword>
<evidence type="ECO:0000313" key="3">
    <source>
        <dbReference type="Proteomes" id="UP000467840"/>
    </source>
</evidence>
<accession>A0A6A6L8Z3</accession>
<name>A0A6A6L8Z3_HEVBR</name>
<dbReference type="Proteomes" id="UP000467840">
    <property type="component" value="Chromosome 18"/>
</dbReference>
<evidence type="ECO:0000313" key="2">
    <source>
        <dbReference type="EMBL" id="KAF2296935.1"/>
    </source>
</evidence>
<protein>
    <submittedName>
        <fullName evidence="2">Uncharacterized protein</fullName>
    </submittedName>
</protein>
<evidence type="ECO:0000256" key="1">
    <source>
        <dbReference type="SAM" id="MobiDB-lite"/>
    </source>
</evidence>
<proteinExistence type="predicted"/>
<comment type="caution">
    <text evidence="2">The sequence shown here is derived from an EMBL/GenBank/DDBJ whole genome shotgun (WGS) entry which is preliminary data.</text>
</comment>
<feature type="region of interest" description="Disordered" evidence="1">
    <location>
        <begin position="12"/>
        <end position="42"/>
    </location>
</feature>
<feature type="compositionally biased region" description="Acidic residues" evidence="1">
    <location>
        <begin position="13"/>
        <end position="42"/>
    </location>
</feature>
<organism evidence="2 3">
    <name type="scientific">Hevea brasiliensis</name>
    <name type="common">Para rubber tree</name>
    <name type="synonym">Siphonia brasiliensis</name>
    <dbReference type="NCBI Taxonomy" id="3981"/>
    <lineage>
        <taxon>Eukaryota</taxon>
        <taxon>Viridiplantae</taxon>
        <taxon>Streptophyta</taxon>
        <taxon>Embryophyta</taxon>
        <taxon>Tracheophyta</taxon>
        <taxon>Spermatophyta</taxon>
        <taxon>Magnoliopsida</taxon>
        <taxon>eudicotyledons</taxon>
        <taxon>Gunneridae</taxon>
        <taxon>Pentapetalae</taxon>
        <taxon>rosids</taxon>
        <taxon>fabids</taxon>
        <taxon>Malpighiales</taxon>
        <taxon>Euphorbiaceae</taxon>
        <taxon>Crotonoideae</taxon>
        <taxon>Micrandreae</taxon>
        <taxon>Hevea</taxon>
    </lineage>
</organism>
<dbReference type="AlphaFoldDB" id="A0A6A6L8Z3"/>
<dbReference type="EMBL" id="JAAGAX010000012">
    <property type="protein sequence ID" value="KAF2296935.1"/>
    <property type="molecule type" value="Genomic_DNA"/>
</dbReference>
<sequence length="102" mass="11315">MLVCEGANLVESNDLESLNDESSESEEDNEVDSENNLDVEAIEGNEIDEKLIAARENVRAYKRSKKVKEKVNEEDEDFALGECGSNFGFTKVLSSGINIVQK</sequence>